<reference evidence="2" key="1">
    <citation type="journal article" date="2015" name="Nature">
        <title>Complex archaea that bridge the gap between prokaryotes and eukaryotes.</title>
        <authorList>
            <person name="Spang A."/>
            <person name="Saw J.H."/>
            <person name="Jorgensen S.L."/>
            <person name="Zaremba-Niedzwiedzka K."/>
            <person name="Martijn J."/>
            <person name="Lind A.E."/>
            <person name="van Eijk R."/>
            <person name="Schleper C."/>
            <person name="Guy L."/>
            <person name="Ettema T.J."/>
        </authorList>
    </citation>
    <scope>NUCLEOTIDE SEQUENCE</scope>
</reference>
<dbReference type="EMBL" id="LAZR01001731">
    <property type="protein sequence ID" value="KKN40009.1"/>
    <property type="molecule type" value="Genomic_DNA"/>
</dbReference>
<evidence type="ECO:0008006" key="3">
    <source>
        <dbReference type="Google" id="ProtNLM"/>
    </source>
</evidence>
<dbReference type="Gene3D" id="3.40.50.150">
    <property type="entry name" value="Vaccinia Virus protein VP39"/>
    <property type="match status" value="1"/>
</dbReference>
<comment type="caution">
    <text evidence="2">The sequence shown here is derived from an EMBL/GenBank/DDBJ whole genome shotgun (WGS) entry which is preliminary data.</text>
</comment>
<sequence length="325" mass="38565">MKKELIKKIRKLKKDNPHHCMRKKETLSEKMILSLPRRIRGGVFRMIKKIRVFIGGLKSKKRLLKDFYRIMREFPYFNMTPIELHLFSNSVFRSTGHYDWTYKEWRMKRINKVLDIFGVDYFVDKKILVLGDGLGHIGAFFADIGAKVLSVEGKRQNVNIAKLKYRNLKNFKIIEFDLRNDFTHLGKFDLIINFGLIEVMDEEGIQNLLECCVKMSNKVLVDTIVLDSLDSEEKFEIERGKESDSGLPSRSERSSTTTLLPQSCIESFFEEKGFETRRFFDSDLNSTDIRYYDWNHGIKIKKKDSLRRFWLFERKLKKKNDRNKS</sequence>
<gene>
    <name evidence="2" type="ORF">LCGC14_0737800</name>
</gene>
<dbReference type="InterPro" id="IPR029063">
    <property type="entry name" value="SAM-dependent_MTases_sf"/>
</dbReference>
<organism evidence="2">
    <name type="scientific">marine sediment metagenome</name>
    <dbReference type="NCBI Taxonomy" id="412755"/>
    <lineage>
        <taxon>unclassified sequences</taxon>
        <taxon>metagenomes</taxon>
        <taxon>ecological metagenomes</taxon>
    </lineage>
</organism>
<evidence type="ECO:0000256" key="1">
    <source>
        <dbReference type="SAM" id="MobiDB-lite"/>
    </source>
</evidence>
<dbReference type="CDD" id="cd02440">
    <property type="entry name" value="AdoMet_MTases"/>
    <property type="match status" value="1"/>
</dbReference>
<dbReference type="AlphaFoldDB" id="A0A0F9QBT3"/>
<evidence type="ECO:0000313" key="2">
    <source>
        <dbReference type="EMBL" id="KKN40009.1"/>
    </source>
</evidence>
<dbReference type="SUPFAM" id="SSF53335">
    <property type="entry name" value="S-adenosyl-L-methionine-dependent methyltransferases"/>
    <property type="match status" value="1"/>
</dbReference>
<accession>A0A0F9QBT3</accession>
<protein>
    <recommendedName>
        <fullName evidence="3">Methyltransferase domain-containing protein</fullName>
    </recommendedName>
</protein>
<proteinExistence type="predicted"/>
<feature type="region of interest" description="Disordered" evidence="1">
    <location>
        <begin position="239"/>
        <end position="258"/>
    </location>
</feature>
<name>A0A0F9QBT3_9ZZZZ</name>